<feature type="domain" description="SLH" evidence="1">
    <location>
        <begin position="111"/>
        <end position="169"/>
    </location>
</feature>
<organism evidence="2">
    <name type="scientific">bioreactor metagenome</name>
    <dbReference type="NCBI Taxonomy" id="1076179"/>
    <lineage>
        <taxon>unclassified sequences</taxon>
        <taxon>metagenomes</taxon>
        <taxon>ecological metagenomes</taxon>
    </lineage>
</organism>
<protein>
    <submittedName>
        <fullName evidence="2">Endo-1,4-beta-xylanase A</fullName>
        <ecNumber evidence="2">3.2.1.8</ecNumber>
    </submittedName>
</protein>
<dbReference type="AlphaFoldDB" id="A0A645IF57"/>
<keyword evidence="2" id="KW-0378">Hydrolase</keyword>
<dbReference type="InterPro" id="IPR051465">
    <property type="entry name" value="Cell_Envelope_Struct_Comp"/>
</dbReference>
<dbReference type="PROSITE" id="PS51272">
    <property type="entry name" value="SLH"/>
    <property type="match status" value="2"/>
</dbReference>
<keyword evidence="2" id="KW-0119">Carbohydrate metabolism</keyword>
<reference evidence="2" key="1">
    <citation type="submission" date="2019-08" db="EMBL/GenBank/DDBJ databases">
        <authorList>
            <person name="Kucharzyk K."/>
            <person name="Murdoch R.W."/>
            <person name="Higgins S."/>
            <person name="Loffler F."/>
        </authorList>
    </citation>
    <scope>NUCLEOTIDE SEQUENCE</scope>
</reference>
<accession>A0A645IF57</accession>
<dbReference type="EMBL" id="VSSQ01113652">
    <property type="protein sequence ID" value="MPN49938.1"/>
    <property type="molecule type" value="Genomic_DNA"/>
</dbReference>
<dbReference type="PANTHER" id="PTHR43308">
    <property type="entry name" value="OUTER MEMBRANE PROTEIN ALPHA-RELATED"/>
    <property type="match status" value="1"/>
</dbReference>
<dbReference type="EC" id="3.2.1.8" evidence="2"/>
<dbReference type="InterPro" id="IPR001119">
    <property type="entry name" value="SLH_dom"/>
</dbReference>
<dbReference type="GO" id="GO:0031176">
    <property type="term" value="F:endo-1,4-beta-xylanase activity"/>
    <property type="evidence" value="ECO:0007669"/>
    <property type="project" value="UniProtKB-EC"/>
</dbReference>
<dbReference type="GO" id="GO:0045493">
    <property type="term" value="P:xylan catabolic process"/>
    <property type="evidence" value="ECO:0007669"/>
    <property type="project" value="UniProtKB-KW"/>
</dbReference>
<sequence>MAYLQSYRIITESGGKFEPQVNITRAQYTVWLTRLLKLSQDLSAADKFTDISVDTPNYNELVTAASAGLITGYGNGLFAPDAKITREEMAALITRALVIKNKEQNSDIVKLENMGDSSQISVWAKNASAVCINAGLITGKDNNRFSPKDFTTRAEATAILARLDRYLKN</sequence>
<proteinExistence type="predicted"/>
<feature type="domain" description="SLH" evidence="1">
    <location>
        <begin position="44"/>
        <end position="107"/>
    </location>
</feature>
<evidence type="ECO:0000259" key="1">
    <source>
        <dbReference type="PROSITE" id="PS51272"/>
    </source>
</evidence>
<comment type="caution">
    <text evidence="2">The sequence shown here is derived from an EMBL/GenBank/DDBJ whole genome shotgun (WGS) entry which is preliminary data.</text>
</comment>
<gene>
    <name evidence="2" type="primary">xynA1_17</name>
    <name evidence="2" type="ORF">SDC9_197562</name>
</gene>
<name>A0A645IF57_9ZZZZ</name>
<evidence type="ECO:0000313" key="2">
    <source>
        <dbReference type="EMBL" id="MPN49938.1"/>
    </source>
</evidence>
<keyword evidence="2" id="KW-0326">Glycosidase</keyword>
<keyword evidence="2" id="KW-0858">Xylan degradation</keyword>
<dbReference type="Pfam" id="PF00395">
    <property type="entry name" value="SLH"/>
    <property type="match status" value="3"/>
</dbReference>
<keyword evidence="2" id="KW-0624">Polysaccharide degradation</keyword>